<keyword evidence="4" id="KW-1185">Reference proteome</keyword>
<feature type="region of interest" description="Disordered" evidence="1">
    <location>
        <begin position="574"/>
        <end position="616"/>
    </location>
</feature>
<dbReference type="Pfam" id="PF01841">
    <property type="entry name" value="Transglut_core"/>
    <property type="match status" value="1"/>
</dbReference>
<feature type="compositionally biased region" description="Polar residues" evidence="1">
    <location>
        <begin position="574"/>
        <end position="592"/>
    </location>
</feature>
<feature type="compositionally biased region" description="Basic and acidic residues" evidence="1">
    <location>
        <begin position="598"/>
        <end position="616"/>
    </location>
</feature>
<evidence type="ECO:0000256" key="1">
    <source>
        <dbReference type="SAM" id="MobiDB-lite"/>
    </source>
</evidence>
<dbReference type="InterPro" id="IPR038765">
    <property type="entry name" value="Papain-like_cys_pep_sf"/>
</dbReference>
<dbReference type="KEGG" id="ahel:Q31a_04040"/>
<dbReference type="OrthoDB" id="9804872at2"/>
<proteinExistence type="predicted"/>
<dbReference type="PANTHER" id="PTHR33490:SF1">
    <property type="entry name" value="SLL1233 PROTEIN"/>
    <property type="match status" value="1"/>
</dbReference>
<organism evidence="3 4">
    <name type="scientific">Aureliella helgolandensis</name>
    <dbReference type="NCBI Taxonomy" id="2527968"/>
    <lineage>
        <taxon>Bacteria</taxon>
        <taxon>Pseudomonadati</taxon>
        <taxon>Planctomycetota</taxon>
        <taxon>Planctomycetia</taxon>
        <taxon>Pirellulales</taxon>
        <taxon>Pirellulaceae</taxon>
        <taxon>Aureliella</taxon>
    </lineage>
</organism>
<dbReference type="Gene3D" id="3.10.620.30">
    <property type="match status" value="1"/>
</dbReference>
<gene>
    <name evidence="3" type="ORF">Q31a_04040</name>
</gene>
<accession>A0A518G0J6</accession>
<dbReference type="SUPFAM" id="SSF54001">
    <property type="entry name" value="Cysteine proteinases"/>
    <property type="match status" value="1"/>
</dbReference>
<reference evidence="3 4" key="1">
    <citation type="submission" date="2019-02" db="EMBL/GenBank/DDBJ databases">
        <title>Deep-cultivation of Planctomycetes and their phenomic and genomic characterization uncovers novel biology.</title>
        <authorList>
            <person name="Wiegand S."/>
            <person name="Jogler M."/>
            <person name="Boedeker C."/>
            <person name="Pinto D."/>
            <person name="Vollmers J."/>
            <person name="Rivas-Marin E."/>
            <person name="Kohn T."/>
            <person name="Peeters S.H."/>
            <person name="Heuer A."/>
            <person name="Rast P."/>
            <person name="Oberbeckmann S."/>
            <person name="Bunk B."/>
            <person name="Jeske O."/>
            <person name="Meyerdierks A."/>
            <person name="Storesund J.E."/>
            <person name="Kallscheuer N."/>
            <person name="Luecker S."/>
            <person name="Lage O.M."/>
            <person name="Pohl T."/>
            <person name="Merkel B.J."/>
            <person name="Hornburger P."/>
            <person name="Mueller R.-W."/>
            <person name="Bruemmer F."/>
            <person name="Labrenz M."/>
            <person name="Spormann A.M."/>
            <person name="Op den Camp H."/>
            <person name="Overmann J."/>
            <person name="Amann R."/>
            <person name="Jetten M.S.M."/>
            <person name="Mascher T."/>
            <person name="Medema M.H."/>
            <person name="Devos D.P."/>
            <person name="Kaster A.-K."/>
            <person name="Ovreas L."/>
            <person name="Rohde M."/>
            <person name="Galperin M.Y."/>
            <person name="Jogler C."/>
        </authorList>
    </citation>
    <scope>NUCLEOTIDE SEQUENCE [LARGE SCALE GENOMIC DNA]</scope>
    <source>
        <strain evidence="3 4">Q31a</strain>
    </source>
</reference>
<feature type="domain" description="Transglutaminase-like" evidence="2">
    <location>
        <begin position="177"/>
        <end position="253"/>
    </location>
</feature>
<dbReference type="AlphaFoldDB" id="A0A518G0J6"/>
<dbReference type="InterPro" id="IPR002931">
    <property type="entry name" value="Transglutaminase-like"/>
</dbReference>
<protein>
    <recommendedName>
        <fullName evidence="2">Transglutaminase-like domain-containing protein</fullName>
    </recommendedName>
</protein>
<dbReference type="InterPro" id="IPR013589">
    <property type="entry name" value="Bac_transglu_N"/>
</dbReference>
<dbReference type="InterPro" id="IPR018667">
    <property type="entry name" value="DUF2126"/>
</dbReference>
<sequence length="1154" mass="129466">MTIRVALNHRTTYHYDRPTTIHPQLIRLRPAPHTRTPVQSYSLRVTPGEHFTNWQQDPHGNFQARCVFPEPAHGLEIEVDLIVDMTVINPFDFFIEDAAKEFPFVYEEWLGRELKPFLEVLPETPNFEKYLAQVQREIKARGPQNTADFLVGLNQKVQSDISYTIRMEPGVQTPEQTLTLLSGSCRDSSWLLVQVLRRLGLASRFVSGYLIQLAPDLKPLDGPEGPTADFTDLHAWVEVYLPGAGWVGLDPTSGLLAGEGHIPLACTPDPMTAAPISGSIGECEVEFDHAMSVTRIHEDPRVTKPYTPQQWSVIDALGQRVDEQLAAQDVRLTMGGEPTFVSIDNMDGPEWNSEAVGLEKRQLSETLIKRLRERFGQGGLLSYGQGKWYPGESLPRWALACFWRKDGVAIWEDPDLIADTSVDQGLTHEDAGVFAHALAVTLGVSRKYIRPAFEDIAHFLVKEQRLPVNVDPSNPQLGSPEDRARLVRVFEQGLGTPVGFVLPLRRQWWQAQPRWTSGPWPVRGESLFLLPGDSPVGLRLPLDSLPYSATGPAEPLIPIDPTAPVHELPQPLYSRQQNAQQRSDESSANNAGLQIERLANEEKTERGITAKPLKDPREFKLGNSKLSEAAAKLKLEEIDAESESVAADQVVPTALCVEARSGNLHIFMPPTERIEDYLDLVAAVEATARQLKAPVVVEGYPPPHDSRIEVLKVTPDPGVIEVNTHPASNWNELVAITRELHAEARLTRLGTEKFDLDGQHTGTGGGNHIVLGAAHPTDSPFLRRPDLLKSFISYWVNHPSLSYLFSGKFIGPTSQAPRVDEGRRDSMYELELACSLVPPRGQDCPPWLVDRLFRNLLTDLTGNTHRAEFCIDKLYSPDSSTGRLGLLEFRGFEMPPHYEMSLTQQLLIRSMVSAFWDTPYEEPLIEWGTTLHDRFMLPHFVWDDFGYVIQDLNRRGFPIQKEWFAPHFEFRFPVIGEFAVDQMQVELRDAIEPWYVLGEEPTGGGTARYVDSSVERLQVKVRGLTHRRHVLSCNGRRLPLHPTGNAGEYACGVRYRAWQPPSCLHPTIPVHTPLTIDIIDTEARHSLGGCRYHVAHPAGRNYETFPVNANEAEARRGARFFKMGHTPGTIEVPAKETNSSFPLTLDLRRMPKPE</sequence>
<evidence type="ECO:0000313" key="4">
    <source>
        <dbReference type="Proteomes" id="UP000318017"/>
    </source>
</evidence>
<dbReference type="RefSeq" id="WP_145073170.1">
    <property type="nucleotide sequence ID" value="NZ_CP036298.1"/>
</dbReference>
<evidence type="ECO:0000313" key="3">
    <source>
        <dbReference type="EMBL" id="QDV22121.1"/>
    </source>
</evidence>
<dbReference type="SMART" id="SM00460">
    <property type="entry name" value="TGc"/>
    <property type="match status" value="1"/>
</dbReference>
<dbReference type="Proteomes" id="UP000318017">
    <property type="component" value="Chromosome"/>
</dbReference>
<name>A0A518G0J6_9BACT</name>
<dbReference type="Pfam" id="PF08379">
    <property type="entry name" value="Bact_transglu_N"/>
    <property type="match status" value="1"/>
</dbReference>
<dbReference type="PANTHER" id="PTHR33490">
    <property type="entry name" value="BLR5614 PROTEIN-RELATED"/>
    <property type="match status" value="1"/>
</dbReference>
<evidence type="ECO:0000259" key="2">
    <source>
        <dbReference type="SMART" id="SM00460"/>
    </source>
</evidence>
<dbReference type="EMBL" id="CP036298">
    <property type="protein sequence ID" value="QDV22121.1"/>
    <property type="molecule type" value="Genomic_DNA"/>
</dbReference>
<dbReference type="Pfam" id="PF09899">
    <property type="entry name" value="DUF2126"/>
    <property type="match status" value="1"/>
</dbReference>